<proteinExistence type="predicted"/>
<evidence type="ECO:0000313" key="3">
    <source>
        <dbReference type="Proteomes" id="UP000824540"/>
    </source>
</evidence>
<evidence type="ECO:0000256" key="1">
    <source>
        <dbReference type="SAM" id="MobiDB-lite"/>
    </source>
</evidence>
<dbReference type="AlphaFoldDB" id="A0A8T2P4V5"/>
<gene>
    <name evidence="2" type="ORF">JZ751_007187</name>
</gene>
<organism evidence="2 3">
    <name type="scientific">Albula glossodonta</name>
    <name type="common">roundjaw bonefish</name>
    <dbReference type="NCBI Taxonomy" id="121402"/>
    <lineage>
        <taxon>Eukaryota</taxon>
        <taxon>Metazoa</taxon>
        <taxon>Chordata</taxon>
        <taxon>Craniata</taxon>
        <taxon>Vertebrata</taxon>
        <taxon>Euteleostomi</taxon>
        <taxon>Actinopterygii</taxon>
        <taxon>Neopterygii</taxon>
        <taxon>Teleostei</taxon>
        <taxon>Albuliformes</taxon>
        <taxon>Albulidae</taxon>
        <taxon>Albula</taxon>
    </lineage>
</organism>
<keyword evidence="3" id="KW-1185">Reference proteome</keyword>
<sequence>MCQAMVRPDSSQRKRDNDHGQKKPTYSYWLHSLQLELHRSSLARTQRRNSLLFWTVIVWFLVKFS</sequence>
<feature type="compositionally biased region" description="Basic and acidic residues" evidence="1">
    <location>
        <begin position="10"/>
        <end position="21"/>
    </location>
</feature>
<protein>
    <submittedName>
        <fullName evidence="2">Uncharacterized protein</fullName>
    </submittedName>
</protein>
<comment type="caution">
    <text evidence="2">The sequence shown here is derived from an EMBL/GenBank/DDBJ whole genome shotgun (WGS) entry which is preliminary data.</text>
</comment>
<feature type="region of interest" description="Disordered" evidence="1">
    <location>
        <begin position="1"/>
        <end position="23"/>
    </location>
</feature>
<evidence type="ECO:0000313" key="2">
    <source>
        <dbReference type="EMBL" id="KAG9346840.1"/>
    </source>
</evidence>
<accession>A0A8T2P4V5</accession>
<dbReference type="Proteomes" id="UP000824540">
    <property type="component" value="Unassembled WGS sequence"/>
</dbReference>
<dbReference type="EMBL" id="JAFBMS010000015">
    <property type="protein sequence ID" value="KAG9346840.1"/>
    <property type="molecule type" value="Genomic_DNA"/>
</dbReference>
<reference evidence="2" key="1">
    <citation type="thesis" date="2021" institute="BYU ScholarsArchive" country="Provo, UT, USA">
        <title>Applications of and Algorithms for Genome Assembly and Genomic Analyses with an Emphasis on Marine Teleosts.</title>
        <authorList>
            <person name="Pickett B.D."/>
        </authorList>
    </citation>
    <scope>NUCLEOTIDE SEQUENCE</scope>
    <source>
        <strain evidence="2">HI-2016</strain>
    </source>
</reference>
<name>A0A8T2P4V5_9TELE</name>